<gene>
    <name evidence="4" type="primary">BB</name>
    <name evidence="4" type="ORF">KSP39_PZI000801</name>
</gene>
<evidence type="ECO:0000256" key="1">
    <source>
        <dbReference type="PROSITE-ProRule" id="PRU00175"/>
    </source>
</evidence>
<feature type="region of interest" description="Disordered" evidence="2">
    <location>
        <begin position="106"/>
        <end position="145"/>
    </location>
</feature>
<dbReference type="SUPFAM" id="SSF57850">
    <property type="entry name" value="RING/U-box"/>
    <property type="match status" value="1"/>
</dbReference>
<dbReference type="InterPro" id="IPR001841">
    <property type="entry name" value="Znf_RING"/>
</dbReference>
<evidence type="ECO:0000256" key="2">
    <source>
        <dbReference type="SAM" id="MobiDB-lite"/>
    </source>
</evidence>
<keyword evidence="1" id="KW-0479">Metal-binding</keyword>
<keyword evidence="5" id="KW-1185">Reference proteome</keyword>
<dbReference type="GO" id="GO:0031624">
    <property type="term" value="F:ubiquitin conjugating enzyme binding"/>
    <property type="evidence" value="ECO:0007669"/>
    <property type="project" value="TreeGrafter"/>
</dbReference>
<protein>
    <submittedName>
        <fullName evidence="4">E3 ubiquitin ligase BIG BROTHER</fullName>
    </submittedName>
</protein>
<reference evidence="4 5" key="1">
    <citation type="journal article" date="2022" name="Nat. Plants">
        <title>Genomes of leafy and leafless Platanthera orchids illuminate the evolution of mycoheterotrophy.</title>
        <authorList>
            <person name="Li M.H."/>
            <person name="Liu K.W."/>
            <person name="Li Z."/>
            <person name="Lu H.C."/>
            <person name="Ye Q.L."/>
            <person name="Zhang D."/>
            <person name="Wang J.Y."/>
            <person name="Li Y.F."/>
            <person name="Zhong Z.M."/>
            <person name="Liu X."/>
            <person name="Yu X."/>
            <person name="Liu D.K."/>
            <person name="Tu X.D."/>
            <person name="Liu B."/>
            <person name="Hao Y."/>
            <person name="Liao X.Y."/>
            <person name="Jiang Y.T."/>
            <person name="Sun W.H."/>
            <person name="Chen J."/>
            <person name="Chen Y.Q."/>
            <person name="Ai Y."/>
            <person name="Zhai J.W."/>
            <person name="Wu S.S."/>
            <person name="Zhou Z."/>
            <person name="Hsiao Y.Y."/>
            <person name="Wu W.L."/>
            <person name="Chen Y.Y."/>
            <person name="Lin Y.F."/>
            <person name="Hsu J.L."/>
            <person name="Li C.Y."/>
            <person name="Wang Z.W."/>
            <person name="Zhao X."/>
            <person name="Zhong W.Y."/>
            <person name="Ma X.K."/>
            <person name="Ma L."/>
            <person name="Huang J."/>
            <person name="Chen G.Z."/>
            <person name="Huang M.Z."/>
            <person name="Huang L."/>
            <person name="Peng D.H."/>
            <person name="Luo Y.B."/>
            <person name="Zou S.Q."/>
            <person name="Chen S.P."/>
            <person name="Lan S."/>
            <person name="Tsai W.C."/>
            <person name="Van de Peer Y."/>
            <person name="Liu Z.J."/>
        </authorList>
    </citation>
    <scope>NUCLEOTIDE SEQUENCE [LARGE SCALE GENOMIC DNA]</scope>
    <source>
        <strain evidence="4">Lor287</strain>
    </source>
</reference>
<feature type="compositionally biased region" description="Polar residues" evidence="2">
    <location>
        <begin position="71"/>
        <end position="81"/>
    </location>
</feature>
<dbReference type="FunFam" id="3.30.40.10:FF:000226">
    <property type="entry name" value="E3 ubiquitin ligase BIG BROTHER"/>
    <property type="match status" value="1"/>
</dbReference>
<dbReference type="GO" id="GO:0004842">
    <property type="term" value="F:ubiquitin-protein transferase activity"/>
    <property type="evidence" value="ECO:0007669"/>
    <property type="project" value="InterPro"/>
</dbReference>
<keyword evidence="1" id="KW-0862">Zinc</keyword>
<sequence length="256" mass="29035">MDIRYVHALAPSSVEENFEGYFHDHDDLTIAQILQDQETVYQSLQRNAQINTGTSSSATLSGDSDDRLQRHGNSSQTLNAETRLSLDEAFARELQELENQLSYNSLNQTSGVGSDVTHVQSPTSSSQGNSSSNTSQVAREDDIDPDNMTYEELQSLGEAIGTKSRGLSDEVISYLPVSAYKTGLFSRREKHEECVICYMTYKNRDKLITLPCQHQYHKDCVTQWLRINKVIFYDFLFITLKFTIQINNCLLFYADV</sequence>
<keyword evidence="1" id="KW-0863">Zinc-finger</keyword>
<name>A0AAP0GFJ6_9ASPA</name>
<dbReference type="GO" id="GO:0046621">
    <property type="term" value="P:negative regulation of organ growth"/>
    <property type="evidence" value="ECO:0007669"/>
    <property type="project" value="InterPro"/>
</dbReference>
<dbReference type="GO" id="GO:0016567">
    <property type="term" value="P:protein ubiquitination"/>
    <property type="evidence" value="ECO:0007669"/>
    <property type="project" value="InterPro"/>
</dbReference>
<dbReference type="AlphaFoldDB" id="A0AAP0GFJ6"/>
<evidence type="ECO:0000313" key="5">
    <source>
        <dbReference type="Proteomes" id="UP001418222"/>
    </source>
</evidence>
<dbReference type="Gene3D" id="3.30.40.10">
    <property type="entry name" value="Zinc/RING finger domain, C3HC4 (zinc finger)"/>
    <property type="match status" value="1"/>
</dbReference>
<feature type="region of interest" description="Disordered" evidence="2">
    <location>
        <begin position="52"/>
        <end position="81"/>
    </location>
</feature>
<dbReference type="PANTHER" id="PTHR46400">
    <property type="entry name" value="RING/U-BOX SUPERFAMILY PROTEIN"/>
    <property type="match status" value="1"/>
</dbReference>
<dbReference type="InterPro" id="IPR013083">
    <property type="entry name" value="Znf_RING/FYVE/PHD"/>
</dbReference>
<proteinExistence type="predicted"/>
<comment type="caution">
    <text evidence="4">The sequence shown here is derived from an EMBL/GenBank/DDBJ whole genome shotgun (WGS) entry which is preliminary data.</text>
</comment>
<dbReference type="Pfam" id="PF13639">
    <property type="entry name" value="zf-RING_2"/>
    <property type="match status" value="1"/>
</dbReference>
<dbReference type="GO" id="GO:0008270">
    <property type="term" value="F:zinc ion binding"/>
    <property type="evidence" value="ECO:0007669"/>
    <property type="project" value="UniProtKB-KW"/>
</dbReference>
<dbReference type="PROSITE" id="PS50089">
    <property type="entry name" value="ZF_RING_2"/>
    <property type="match status" value="1"/>
</dbReference>
<evidence type="ECO:0000259" key="3">
    <source>
        <dbReference type="PROSITE" id="PS50089"/>
    </source>
</evidence>
<dbReference type="PANTHER" id="PTHR46400:SF11">
    <property type="entry name" value="OS04G0571200 PROTEIN"/>
    <property type="match status" value="1"/>
</dbReference>
<accession>A0AAP0GFJ6</accession>
<dbReference type="EMBL" id="JBBWWQ010000001">
    <property type="protein sequence ID" value="KAK8957002.1"/>
    <property type="molecule type" value="Genomic_DNA"/>
</dbReference>
<feature type="compositionally biased region" description="Polar residues" evidence="2">
    <location>
        <begin position="52"/>
        <end position="62"/>
    </location>
</feature>
<feature type="domain" description="RING-type" evidence="3">
    <location>
        <begin position="194"/>
        <end position="224"/>
    </location>
</feature>
<organism evidence="4 5">
    <name type="scientific">Platanthera zijinensis</name>
    <dbReference type="NCBI Taxonomy" id="2320716"/>
    <lineage>
        <taxon>Eukaryota</taxon>
        <taxon>Viridiplantae</taxon>
        <taxon>Streptophyta</taxon>
        <taxon>Embryophyta</taxon>
        <taxon>Tracheophyta</taxon>
        <taxon>Spermatophyta</taxon>
        <taxon>Magnoliopsida</taxon>
        <taxon>Liliopsida</taxon>
        <taxon>Asparagales</taxon>
        <taxon>Orchidaceae</taxon>
        <taxon>Orchidoideae</taxon>
        <taxon>Orchideae</taxon>
        <taxon>Orchidinae</taxon>
        <taxon>Platanthera</taxon>
    </lineage>
</organism>
<evidence type="ECO:0000313" key="4">
    <source>
        <dbReference type="EMBL" id="KAK8957002.1"/>
    </source>
</evidence>
<dbReference type="Proteomes" id="UP001418222">
    <property type="component" value="Unassembled WGS sequence"/>
</dbReference>
<feature type="compositionally biased region" description="Low complexity" evidence="2">
    <location>
        <begin position="120"/>
        <end position="136"/>
    </location>
</feature>
<dbReference type="InterPro" id="IPR033276">
    <property type="entry name" value="BB"/>
</dbReference>